<dbReference type="SUPFAM" id="SSF56935">
    <property type="entry name" value="Porins"/>
    <property type="match status" value="1"/>
</dbReference>
<dbReference type="EMBL" id="QXDC01000005">
    <property type="protein sequence ID" value="RIA36611.1"/>
    <property type="molecule type" value="Genomic_DNA"/>
</dbReference>
<evidence type="ECO:0000313" key="20">
    <source>
        <dbReference type="Proteomes" id="UP000266568"/>
    </source>
</evidence>
<dbReference type="InterPro" id="IPR037066">
    <property type="entry name" value="Plug_dom_sf"/>
</dbReference>
<evidence type="ECO:0000256" key="9">
    <source>
        <dbReference type="ARBA" id="ARBA00023065"/>
    </source>
</evidence>
<organism evidence="19 20">
    <name type="scientific">Hephaestia caeni</name>
    <dbReference type="NCBI Taxonomy" id="645617"/>
    <lineage>
        <taxon>Bacteria</taxon>
        <taxon>Pseudomonadati</taxon>
        <taxon>Pseudomonadota</taxon>
        <taxon>Alphaproteobacteria</taxon>
        <taxon>Sphingomonadales</taxon>
        <taxon>Sphingomonadaceae</taxon>
        <taxon>Hephaestia</taxon>
    </lineage>
</organism>
<dbReference type="InterPro" id="IPR039426">
    <property type="entry name" value="TonB-dep_rcpt-like"/>
</dbReference>
<dbReference type="PANTHER" id="PTHR32552">
    <property type="entry name" value="FERRICHROME IRON RECEPTOR-RELATED"/>
    <property type="match status" value="1"/>
</dbReference>
<evidence type="ECO:0000256" key="7">
    <source>
        <dbReference type="ARBA" id="ARBA00022729"/>
    </source>
</evidence>
<reference evidence="19 20" key="1">
    <citation type="submission" date="2018-08" db="EMBL/GenBank/DDBJ databases">
        <title>Genomic Encyclopedia of Type Strains, Phase IV (KMG-IV): sequencing the most valuable type-strain genomes for metagenomic binning, comparative biology and taxonomic classification.</title>
        <authorList>
            <person name="Goeker M."/>
        </authorList>
    </citation>
    <scope>NUCLEOTIDE SEQUENCE [LARGE SCALE GENOMIC DNA]</scope>
    <source>
        <strain evidence="19 20">DSM 25527</strain>
    </source>
</reference>
<evidence type="ECO:0000256" key="15">
    <source>
        <dbReference type="RuleBase" id="RU003357"/>
    </source>
</evidence>
<feature type="domain" description="TonB-dependent receptor plug" evidence="18">
    <location>
        <begin position="58"/>
        <end position="156"/>
    </location>
</feature>
<keyword evidence="7 16" id="KW-0732">Signal</keyword>
<dbReference type="Gene3D" id="2.40.170.20">
    <property type="entry name" value="TonB-dependent receptor, beta-barrel domain"/>
    <property type="match status" value="1"/>
</dbReference>
<keyword evidence="12 19" id="KW-0675">Receptor</keyword>
<keyword evidence="10 15" id="KW-0798">TonB box</keyword>
<keyword evidence="20" id="KW-1185">Reference proteome</keyword>
<feature type="signal peptide" evidence="16">
    <location>
        <begin position="1"/>
        <end position="23"/>
    </location>
</feature>
<dbReference type="NCBIfam" id="TIGR01783">
    <property type="entry name" value="TonB-siderophor"/>
    <property type="match status" value="1"/>
</dbReference>
<dbReference type="GO" id="GO:0015891">
    <property type="term" value="P:siderophore transport"/>
    <property type="evidence" value="ECO:0007669"/>
    <property type="project" value="InterPro"/>
</dbReference>
<dbReference type="InterPro" id="IPR036942">
    <property type="entry name" value="Beta-barrel_TonB_sf"/>
</dbReference>
<evidence type="ECO:0000256" key="3">
    <source>
        <dbReference type="ARBA" id="ARBA00022448"/>
    </source>
</evidence>
<dbReference type="RefSeq" id="WP_170151068.1">
    <property type="nucleotide sequence ID" value="NZ_QXDC01000005.1"/>
</dbReference>
<dbReference type="Pfam" id="PF00593">
    <property type="entry name" value="TonB_dep_Rec_b-barrel"/>
    <property type="match status" value="1"/>
</dbReference>
<feature type="domain" description="TonB-dependent receptor-like beta-barrel" evidence="17">
    <location>
        <begin position="229"/>
        <end position="675"/>
    </location>
</feature>
<gene>
    <name evidence="19" type="ORF">DFR49_3894</name>
</gene>
<dbReference type="CDD" id="cd01347">
    <property type="entry name" value="ligand_gated_channel"/>
    <property type="match status" value="1"/>
</dbReference>
<keyword evidence="8" id="KW-0408">Iron</keyword>
<keyword evidence="9" id="KW-0406">Ion transport</keyword>
<comment type="similarity">
    <text evidence="2 14 15">Belongs to the TonB-dependent receptor family.</text>
</comment>
<evidence type="ECO:0000256" key="12">
    <source>
        <dbReference type="ARBA" id="ARBA00023170"/>
    </source>
</evidence>
<feature type="chain" id="PRO_5017365453" evidence="16">
    <location>
        <begin position="24"/>
        <end position="705"/>
    </location>
</feature>
<comment type="caution">
    <text evidence="19">The sequence shown here is derived from an EMBL/GenBank/DDBJ whole genome shotgun (WGS) entry which is preliminary data.</text>
</comment>
<keyword evidence="5" id="KW-0410">Iron transport</keyword>
<evidence type="ECO:0000256" key="13">
    <source>
        <dbReference type="ARBA" id="ARBA00023237"/>
    </source>
</evidence>
<protein>
    <submittedName>
        <fullName evidence="19">Iron complex outermembrane receptor protein</fullName>
    </submittedName>
</protein>
<dbReference type="Pfam" id="PF07715">
    <property type="entry name" value="Plug"/>
    <property type="match status" value="1"/>
</dbReference>
<evidence type="ECO:0000256" key="11">
    <source>
        <dbReference type="ARBA" id="ARBA00023136"/>
    </source>
</evidence>
<evidence type="ECO:0000256" key="10">
    <source>
        <dbReference type="ARBA" id="ARBA00023077"/>
    </source>
</evidence>
<evidence type="ECO:0000256" key="8">
    <source>
        <dbReference type="ARBA" id="ARBA00023004"/>
    </source>
</evidence>
<keyword evidence="4 14" id="KW-1134">Transmembrane beta strand</keyword>
<evidence type="ECO:0000259" key="18">
    <source>
        <dbReference type="Pfam" id="PF07715"/>
    </source>
</evidence>
<dbReference type="GO" id="GO:0009279">
    <property type="term" value="C:cell outer membrane"/>
    <property type="evidence" value="ECO:0007669"/>
    <property type="project" value="UniProtKB-SubCell"/>
</dbReference>
<keyword evidence="3 14" id="KW-0813">Transport</keyword>
<keyword evidence="6 14" id="KW-0812">Transmembrane</keyword>
<dbReference type="GO" id="GO:0038023">
    <property type="term" value="F:signaling receptor activity"/>
    <property type="evidence" value="ECO:0007669"/>
    <property type="project" value="InterPro"/>
</dbReference>
<proteinExistence type="inferred from homology"/>
<sequence length="705" mass="76093">MVRLGIGLPAVVALCLPAVPASGQDAGTQDASSRHADIVVTGLLPDGSASASKADIPVLETSQAISILSEQLIEDQGVRRLGDALYNVAGVSRSNTYGFFDGFKIRGFEASSGATYLDGLREDAGYATTELAGLERIEVVKGPASGLFGQGPLSGIVNLVSKRPREDAFLDVSLAGGSYDLFELQVDGNAPLTRDGSLLARVAAVYRDQDFFVDYSGQRRLFIAPALTWKPGPDTSLTLLGRYVDDKINPWSPTTAYGTALPNPNGPLPIDLSINDGDYPAIQENDNWNLGYVFDHAFSDAIAVHQSLRYQNFHNTWDHWLFVSSISDDFREVGRFYYGPFDEHGDNFAVDTNVSLRFATGPIGHYVLAGLDYGRRESNQTNLFDGGPYWLDLYDPVYGTVSGPDPDVAGTTYASLTRQRGFYLQDHLTLGDVLTVTLGGRWDRASSAINNDGTASPKVVDTAFSPRAGATLAIGKAVSLYVNYAKSFNPQGSYRASDGSTLPPEHGVNYEAGVKVARADGTLTGIATVFELTRTNVATADLSPDAPPNTYVLTGEQRTRGIELEAAWRPLPGVELSGAYSFLDAKVTADSRLLVGARLSSVPRHVVNLWGRYTVQKGPFANLGAGLGLHHESNRPASTASATSMPFYLDSYTLADAAIFYTFGDWSAQANVRNIFNERYFPTASLTRTTPGEPRTFVISLSRRF</sequence>
<keyword evidence="13 14" id="KW-0998">Cell outer membrane</keyword>
<dbReference type="PANTHER" id="PTHR32552:SF68">
    <property type="entry name" value="FERRICHROME OUTER MEMBRANE TRANSPORTER_PHAGE RECEPTOR"/>
    <property type="match status" value="1"/>
</dbReference>
<evidence type="ECO:0000256" key="5">
    <source>
        <dbReference type="ARBA" id="ARBA00022496"/>
    </source>
</evidence>
<comment type="subcellular location">
    <subcellularLocation>
        <location evidence="1 14">Cell outer membrane</location>
        <topology evidence="1 14">Multi-pass membrane protein</topology>
    </subcellularLocation>
</comment>
<dbReference type="InterPro" id="IPR000531">
    <property type="entry name" value="Beta-barrel_TonB"/>
</dbReference>
<evidence type="ECO:0000256" key="2">
    <source>
        <dbReference type="ARBA" id="ARBA00009810"/>
    </source>
</evidence>
<dbReference type="GO" id="GO:0015344">
    <property type="term" value="F:siderophore uptake transmembrane transporter activity"/>
    <property type="evidence" value="ECO:0007669"/>
    <property type="project" value="TreeGrafter"/>
</dbReference>
<evidence type="ECO:0000256" key="6">
    <source>
        <dbReference type="ARBA" id="ARBA00022692"/>
    </source>
</evidence>
<evidence type="ECO:0000313" key="19">
    <source>
        <dbReference type="EMBL" id="RIA36611.1"/>
    </source>
</evidence>
<evidence type="ECO:0000259" key="17">
    <source>
        <dbReference type="Pfam" id="PF00593"/>
    </source>
</evidence>
<evidence type="ECO:0000256" key="16">
    <source>
        <dbReference type="SAM" id="SignalP"/>
    </source>
</evidence>
<dbReference type="PROSITE" id="PS52016">
    <property type="entry name" value="TONB_DEPENDENT_REC_3"/>
    <property type="match status" value="1"/>
</dbReference>
<evidence type="ECO:0000256" key="1">
    <source>
        <dbReference type="ARBA" id="ARBA00004571"/>
    </source>
</evidence>
<accession>A0A397NT71</accession>
<evidence type="ECO:0000256" key="14">
    <source>
        <dbReference type="PROSITE-ProRule" id="PRU01360"/>
    </source>
</evidence>
<dbReference type="InterPro" id="IPR010105">
    <property type="entry name" value="TonB_sidphr_rcpt"/>
</dbReference>
<name>A0A397NT71_9SPHN</name>
<dbReference type="AlphaFoldDB" id="A0A397NT71"/>
<dbReference type="Gene3D" id="2.170.130.10">
    <property type="entry name" value="TonB-dependent receptor, plug domain"/>
    <property type="match status" value="1"/>
</dbReference>
<keyword evidence="11 14" id="KW-0472">Membrane</keyword>
<evidence type="ECO:0000256" key="4">
    <source>
        <dbReference type="ARBA" id="ARBA00022452"/>
    </source>
</evidence>
<dbReference type="Proteomes" id="UP000266568">
    <property type="component" value="Unassembled WGS sequence"/>
</dbReference>
<dbReference type="InterPro" id="IPR012910">
    <property type="entry name" value="Plug_dom"/>
</dbReference>